<dbReference type="InterPro" id="IPR025736">
    <property type="entry name" value="PucR_C-HTH_dom"/>
</dbReference>
<proteinExistence type="predicted"/>
<evidence type="ECO:0000313" key="4">
    <source>
        <dbReference type="Proteomes" id="UP000501868"/>
    </source>
</evidence>
<dbReference type="Pfam" id="PF07905">
    <property type="entry name" value="PucR"/>
    <property type="match status" value="1"/>
</dbReference>
<dbReference type="Gene3D" id="1.10.10.2840">
    <property type="entry name" value="PucR C-terminal helix-turn-helix domain"/>
    <property type="match status" value="1"/>
</dbReference>
<dbReference type="AlphaFoldDB" id="A0A6H1PC93"/>
<reference evidence="3 4" key="2">
    <citation type="submission" date="2020-04" db="EMBL/GenBank/DDBJ databases">
        <authorList>
            <person name="Fomenkov A."/>
            <person name="Anton B.P."/>
            <person name="Roberts R.J."/>
        </authorList>
    </citation>
    <scope>NUCLEOTIDE SEQUENCE [LARGE SCALE GENOMIC DNA]</scope>
    <source>
        <strain evidence="3 4">S2</strain>
    </source>
</reference>
<gene>
    <name evidence="3" type="ORF">HFZ78_20195</name>
</gene>
<name>A0A6H1PC93_PRIMG</name>
<dbReference type="Pfam" id="PF13556">
    <property type="entry name" value="HTH_30"/>
    <property type="match status" value="1"/>
</dbReference>
<feature type="domain" description="PucR C-terminal helix-turn-helix" evidence="2">
    <location>
        <begin position="464"/>
        <end position="521"/>
    </location>
</feature>
<dbReference type="PANTHER" id="PTHR33744">
    <property type="entry name" value="CARBOHYDRATE DIACID REGULATOR"/>
    <property type="match status" value="1"/>
</dbReference>
<dbReference type="InterPro" id="IPR051448">
    <property type="entry name" value="CdaR-like_regulators"/>
</dbReference>
<protein>
    <submittedName>
        <fullName evidence="3">PucR family transcriptional regulator</fullName>
    </submittedName>
</protein>
<evidence type="ECO:0000259" key="1">
    <source>
        <dbReference type="Pfam" id="PF07905"/>
    </source>
</evidence>
<dbReference type="InterPro" id="IPR012914">
    <property type="entry name" value="PucR_dom"/>
</dbReference>
<accession>A0A6H1PC93</accession>
<reference evidence="3 4" key="1">
    <citation type="submission" date="2020-04" db="EMBL/GenBank/DDBJ databases">
        <title>Genome-Wide Identification of 5-Methylcytosine Sites in Bacterial Genomes By High-Throughput Sequencing of MspJI Restriction Fragments.</title>
        <authorList>
            <person name="Wu V."/>
        </authorList>
    </citation>
    <scope>NUCLEOTIDE SEQUENCE [LARGE SCALE GENOMIC DNA]</scope>
    <source>
        <strain evidence="3 4">S2</strain>
    </source>
</reference>
<evidence type="ECO:0000259" key="2">
    <source>
        <dbReference type="Pfam" id="PF13556"/>
    </source>
</evidence>
<dbReference type="EMBL" id="CP051128">
    <property type="protein sequence ID" value="QIZ11042.1"/>
    <property type="molecule type" value="Genomic_DNA"/>
</dbReference>
<dbReference type="InterPro" id="IPR042070">
    <property type="entry name" value="PucR_C-HTH_sf"/>
</dbReference>
<sequence>MKEHFLLTVADILNRKHFENARVIAGEDGIHRFVKWVHIVEVTSIRNLLNGDELILATGVAWKDNTDLFVSMVMEFLENNAAGLCIEMGTYMTAIPAEVIDIANENQFPIIIFTQEVPFVKITQDIHSLIINQQYQKISDLEHYSQSLNKRLLTMESYGDILQCIFSALDLQIIFRLKNLDYEFVPEISQAEQKKLMTQLEGTEIQPCDHIASAPIFLFGQEYAELFIYSEDIPISEYDLLILDRTATALAQHLLREMYVEEKKRVEEFEWLYGWLEGEHSLESISEYFTQNGIKTKTNEAVVLITKLIPLKEKITQNVTYLKLLFRSVFEQNGFTVFPVEKRNELTFILVNNRTKKNVKERIKKAIESITESEFIRKQCSAKILIAVGNFIGNLNEVHRSYLTAKETQRIQQKMTNKATYYFYEDLHLYRLISQMSKHVNLKEIAAEYLQPVIQYDQKYNGKLLETLKVYLECNGSKQEAASKLFIVRQTLYHRLQKLENILGEDFMDHEKRVAIEFMLLVQDYLSASQQSTSNTSFRKTE</sequence>
<evidence type="ECO:0000313" key="3">
    <source>
        <dbReference type="EMBL" id="QIZ11042.1"/>
    </source>
</evidence>
<dbReference type="PANTHER" id="PTHR33744:SF1">
    <property type="entry name" value="DNA-BINDING TRANSCRIPTIONAL ACTIVATOR ADER"/>
    <property type="match status" value="1"/>
</dbReference>
<feature type="domain" description="Purine catabolism PurC-like" evidence="1">
    <location>
        <begin position="11"/>
        <end position="130"/>
    </location>
</feature>
<dbReference type="Proteomes" id="UP000501868">
    <property type="component" value="Chromosome"/>
</dbReference>
<organism evidence="3 4">
    <name type="scientific">Priestia megaterium</name>
    <name type="common">Bacillus megaterium</name>
    <dbReference type="NCBI Taxonomy" id="1404"/>
    <lineage>
        <taxon>Bacteria</taxon>
        <taxon>Bacillati</taxon>
        <taxon>Bacillota</taxon>
        <taxon>Bacilli</taxon>
        <taxon>Bacillales</taxon>
        <taxon>Bacillaceae</taxon>
        <taxon>Priestia</taxon>
    </lineage>
</organism>